<gene>
    <name evidence="1" type="ORF">EZS27_019035</name>
</gene>
<comment type="caution">
    <text evidence="1">The sequence shown here is derived from an EMBL/GenBank/DDBJ whole genome shotgun (WGS) entry which is preliminary data.</text>
</comment>
<proteinExistence type="predicted"/>
<sequence>MNYQEVLTLARSLSTEEQLQLIV</sequence>
<name>A0A5J4REC6_9ZZZZ</name>
<protein>
    <submittedName>
        <fullName evidence="1">Uncharacterized protein</fullName>
    </submittedName>
</protein>
<evidence type="ECO:0000313" key="1">
    <source>
        <dbReference type="EMBL" id="KAA6332456.1"/>
    </source>
</evidence>
<reference evidence="1" key="1">
    <citation type="submission" date="2019-03" db="EMBL/GenBank/DDBJ databases">
        <title>Single cell metagenomics reveals metabolic interactions within the superorganism composed of flagellate Streblomastix strix and complex community of Bacteroidetes bacteria on its surface.</title>
        <authorList>
            <person name="Treitli S.C."/>
            <person name="Kolisko M."/>
            <person name="Husnik F."/>
            <person name="Keeling P."/>
            <person name="Hampl V."/>
        </authorList>
    </citation>
    <scope>NUCLEOTIDE SEQUENCE</scope>
    <source>
        <strain evidence="1">STM</strain>
    </source>
</reference>
<accession>A0A5J4REC6</accession>
<dbReference type="AlphaFoldDB" id="A0A5J4REC6"/>
<organism evidence="1">
    <name type="scientific">termite gut metagenome</name>
    <dbReference type="NCBI Taxonomy" id="433724"/>
    <lineage>
        <taxon>unclassified sequences</taxon>
        <taxon>metagenomes</taxon>
        <taxon>organismal metagenomes</taxon>
    </lineage>
</organism>
<feature type="non-terminal residue" evidence="1">
    <location>
        <position position="23"/>
    </location>
</feature>
<dbReference type="EMBL" id="SNRY01001238">
    <property type="protein sequence ID" value="KAA6332456.1"/>
    <property type="molecule type" value="Genomic_DNA"/>
</dbReference>